<evidence type="ECO:0000256" key="2">
    <source>
        <dbReference type="ARBA" id="ARBA00022679"/>
    </source>
</evidence>
<sequence>MMKRRKLLFVAIIIFSLIISVVAYQFLFPKKEYAVSTSDPYATKVGMNVLKNGGTAVDAAIAISYALGVVEPYGSGVGGGGGMLIDPADGDSTFIDYREVAPNSDKDEQEGVPGFVAGMEYIHQNYATKSMSELINPAISYAKDGFKVDQDLHDRLISYQKNLDEDELEQFYPNEEAIEAGEVLKQKDLAKTLTTIKEEGASAFYRGDIGDEIADGTEISKKDLRDYEAVERKPLETNYKGNRIISAPPPFSGVTLIQMLKLADEEQIWELKNEKTSLFNHYLGEISKVSYQDRLDKVADPSFIKQAPEDWIDDRYVHLLGNKINETRTKKTKVSDVEEHESTTHFVVIDKEGTVVSTTNTLSNFFGSGKNIEGFFLNNTLGTFGEGINKIEEGKRPRTFTAPTIIRGEDEWVMGIGTPGGNRIPQVLTQVLGNYFDSGQSIDKAVQSSRVIFDSDKLYSEKELENDVKDRLKTYGYDVKQTDNPMFYGGVQALIQDRNEYTISGSADKRRHGLWDKSTE</sequence>
<reference evidence="5 6" key="1">
    <citation type="submission" date="2015-11" db="EMBL/GenBank/DDBJ databases">
        <title>Bacillus caseinolyticus sp nov.</title>
        <authorList>
            <person name="Dastager S.G."/>
            <person name="Mawlankar R."/>
        </authorList>
    </citation>
    <scope>NUCLEOTIDE SEQUENCE [LARGE SCALE GENOMIC DNA]</scope>
    <source>
        <strain evidence="5 6">SGD-V-76</strain>
    </source>
</reference>
<dbReference type="InterPro" id="IPR043137">
    <property type="entry name" value="GGT_ssub_C"/>
</dbReference>
<dbReference type="GO" id="GO:0016787">
    <property type="term" value="F:hydrolase activity"/>
    <property type="evidence" value="ECO:0007669"/>
    <property type="project" value="UniProtKB-KW"/>
</dbReference>
<evidence type="ECO:0000256" key="4">
    <source>
        <dbReference type="ARBA" id="ARBA00023145"/>
    </source>
</evidence>
<gene>
    <name evidence="5" type="ORF">AS180_06665</name>
</gene>
<evidence type="ECO:0000256" key="3">
    <source>
        <dbReference type="ARBA" id="ARBA00022801"/>
    </source>
</evidence>
<dbReference type="RefSeq" id="WP_062686587.1">
    <property type="nucleotide sequence ID" value="NZ_KQ758636.1"/>
</dbReference>
<evidence type="ECO:0000256" key="1">
    <source>
        <dbReference type="ARBA" id="ARBA00009381"/>
    </source>
</evidence>
<comment type="caution">
    <text evidence="5">The sequence shown here is derived from an EMBL/GenBank/DDBJ whole genome shotgun (WGS) entry which is preliminary data.</text>
</comment>
<protein>
    <submittedName>
        <fullName evidence="5">Gamma glutamyl transferase</fullName>
    </submittedName>
</protein>
<organism evidence="5 6">
    <name type="scientific">Priestia veravalensis</name>
    <dbReference type="NCBI Taxonomy" id="1414648"/>
    <lineage>
        <taxon>Bacteria</taxon>
        <taxon>Bacillati</taxon>
        <taxon>Bacillota</taxon>
        <taxon>Bacilli</taxon>
        <taxon>Bacillales</taxon>
        <taxon>Bacillaceae</taxon>
        <taxon>Priestia</taxon>
    </lineage>
</organism>
<dbReference type="PANTHER" id="PTHR43199:SF1">
    <property type="entry name" value="GLUTATHIONE HYDROLASE PROENZYME"/>
    <property type="match status" value="1"/>
</dbReference>
<keyword evidence="6" id="KW-1185">Reference proteome</keyword>
<dbReference type="PRINTS" id="PR01210">
    <property type="entry name" value="GGTRANSPTASE"/>
</dbReference>
<evidence type="ECO:0000313" key="5">
    <source>
        <dbReference type="EMBL" id="KSU88661.1"/>
    </source>
</evidence>
<dbReference type="PANTHER" id="PTHR43199">
    <property type="entry name" value="GLUTATHIONE HYDROLASE"/>
    <property type="match status" value="1"/>
</dbReference>
<dbReference type="InterPro" id="IPR029055">
    <property type="entry name" value="Ntn_hydrolases_N"/>
</dbReference>
<name>A0A0V8JNN7_9BACI</name>
<dbReference type="Proteomes" id="UP000053681">
    <property type="component" value="Unassembled WGS sequence"/>
</dbReference>
<keyword evidence="4" id="KW-0865">Zymogen</keyword>
<dbReference type="GO" id="GO:0016740">
    <property type="term" value="F:transferase activity"/>
    <property type="evidence" value="ECO:0007669"/>
    <property type="project" value="UniProtKB-KW"/>
</dbReference>
<dbReference type="SUPFAM" id="SSF56235">
    <property type="entry name" value="N-terminal nucleophile aminohydrolases (Ntn hydrolases)"/>
    <property type="match status" value="1"/>
</dbReference>
<dbReference type="Gene3D" id="3.60.20.40">
    <property type="match status" value="1"/>
</dbReference>
<dbReference type="Gene3D" id="1.10.246.230">
    <property type="match status" value="1"/>
</dbReference>
<proteinExistence type="inferred from homology"/>
<dbReference type="AlphaFoldDB" id="A0A0V8JNN7"/>
<dbReference type="Pfam" id="PF01019">
    <property type="entry name" value="G_glu_transpept"/>
    <property type="match status" value="1"/>
</dbReference>
<dbReference type="InterPro" id="IPR051792">
    <property type="entry name" value="GGT_bact"/>
</dbReference>
<evidence type="ECO:0000313" key="6">
    <source>
        <dbReference type="Proteomes" id="UP000053681"/>
    </source>
</evidence>
<keyword evidence="2 5" id="KW-0808">Transferase</keyword>
<accession>A0A0V8JNN7</accession>
<dbReference type="EMBL" id="LNQP01000017">
    <property type="protein sequence ID" value="KSU88661.1"/>
    <property type="molecule type" value="Genomic_DNA"/>
</dbReference>
<keyword evidence="3" id="KW-0378">Hydrolase</keyword>
<comment type="similarity">
    <text evidence="1">Belongs to the gamma-glutamyltransferase family.</text>
</comment>